<evidence type="ECO:0000256" key="2">
    <source>
        <dbReference type="ARBA" id="ARBA00023125"/>
    </source>
</evidence>
<dbReference type="Proteomes" id="UP000306855">
    <property type="component" value="Unassembled WGS sequence"/>
</dbReference>
<dbReference type="EMBL" id="SRYK01000002">
    <property type="protein sequence ID" value="TGY57217.1"/>
    <property type="molecule type" value="Genomic_DNA"/>
</dbReference>
<dbReference type="Gene3D" id="3.90.220.20">
    <property type="entry name" value="DNA methylase specificity domains"/>
    <property type="match status" value="1"/>
</dbReference>
<proteinExistence type="predicted"/>
<dbReference type="GO" id="GO:0003677">
    <property type="term" value="F:DNA binding"/>
    <property type="evidence" value="ECO:0007669"/>
    <property type="project" value="UniProtKB-KW"/>
</dbReference>
<protein>
    <submittedName>
        <fullName evidence="3">Restriction endonuclease subunit S</fullName>
    </submittedName>
</protein>
<dbReference type="RefSeq" id="WP_135941779.1">
    <property type="nucleotide sequence ID" value="NZ_SRYK01000002.1"/>
</dbReference>
<gene>
    <name evidence="3" type="ORF">E5340_00685</name>
</gene>
<dbReference type="GO" id="GO:0009307">
    <property type="term" value="P:DNA restriction-modification system"/>
    <property type="evidence" value="ECO:0007669"/>
    <property type="project" value="UniProtKB-KW"/>
</dbReference>
<evidence type="ECO:0000313" key="3">
    <source>
        <dbReference type="EMBL" id="TGY57217.1"/>
    </source>
</evidence>
<name>A0A4S2EN73_9LACO</name>
<keyword evidence="3" id="KW-0378">Hydrolase</keyword>
<dbReference type="InterPro" id="IPR044946">
    <property type="entry name" value="Restrct_endonuc_typeI_TRD_sf"/>
</dbReference>
<keyword evidence="3" id="KW-0255">Endonuclease</keyword>
<evidence type="ECO:0000313" key="4">
    <source>
        <dbReference type="Proteomes" id="UP000306855"/>
    </source>
</evidence>
<dbReference type="GO" id="GO:0004519">
    <property type="term" value="F:endonuclease activity"/>
    <property type="evidence" value="ECO:0007669"/>
    <property type="project" value="UniProtKB-KW"/>
</dbReference>
<organism evidence="3 4">
    <name type="scientific">Ligilactobacillus murinus</name>
    <dbReference type="NCBI Taxonomy" id="1622"/>
    <lineage>
        <taxon>Bacteria</taxon>
        <taxon>Bacillati</taxon>
        <taxon>Bacillota</taxon>
        <taxon>Bacilli</taxon>
        <taxon>Lactobacillales</taxon>
        <taxon>Lactobacillaceae</taxon>
        <taxon>Ligilactobacillus</taxon>
    </lineage>
</organism>
<evidence type="ECO:0000256" key="1">
    <source>
        <dbReference type="ARBA" id="ARBA00022747"/>
    </source>
</evidence>
<comment type="caution">
    <text evidence="3">The sequence shown here is derived from an EMBL/GenBank/DDBJ whole genome shotgun (WGS) entry which is preliminary data.</text>
</comment>
<keyword evidence="3" id="KW-0540">Nuclease</keyword>
<reference evidence="3 4" key="1">
    <citation type="submission" date="2019-04" db="EMBL/GenBank/DDBJ databases">
        <title>Microbes associate with the intestines of laboratory mice.</title>
        <authorList>
            <person name="Navarre W."/>
            <person name="Wong E."/>
            <person name="Huang K."/>
            <person name="Tropini C."/>
            <person name="Ng K."/>
            <person name="Yu B."/>
        </authorList>
    </citation>
    <scope>NUCLEOTIDE SEQUENCE [LARGE SCALE GENOMIC DNA]</scope>
    <source>
        <strain evidence="3 4">NM26_J9</strain>
    </source>
</reference>
<sequence>MIDLNTYEEVKLEDVAEYARAKKGKVYPVGTSTIQISATRGQIGYLTEPRDIETKHVAIVPQAGINPKYFNIVMQKNVEEFIYKYGSGLNIQEKDVGKFPIQLHNSETQDAIAKAFGYTEIQEQIAQQEIDSLKELKNTLLNKMMC</sequence>
<dbReference type="SUPFAM" id="SSF116734">
    <property type="entry name" value="DNA methylase specificity domain"/>
    <property type="match status" value="1"/>
</dbReference>
<keyword evidence="2" id="KW-0238">DNA-binding</keyword>
<accession>A0A4S2EN73</accession>
<keyword evidence="1" id="KW-0680">Restriction system</keyword>
<dbReference type="AlphaFoldDB" id="A0A4S2EN73"/>